<sequence length="195" mass="21313">MHTAMANLEEQDYNDYLAEFKIIATRFEKENKVPTGTYVQRIETIDKDPLGSEAVERTIERYNIYINIVINTELRQIPTSSDNTSTTNSSSKSETPSTSGRFSTTSSSSKSETPSTSENSSSISSSSKSETPSTSGSFITTSTSTNSETPSASGNSITTNPTSKYRTPSVCGNSSTNRARPENSEHARRRNRGYN</sequence>
<feature type="region of interest" description="Disordered" evidence="1">
    <location>
        <begin position="78"/>
        <end position="195"/>
    </location>
</feature>
<keyword evidence="3" id="KW-1185">Reference proteome</keyword>
<reference evidence="2" key="1">
    <citation type="submission" date="2021-03" db="EMBL/GenBank/DDBJ databases">
        <authorList>
            <person name="Bekaert M."/>
        </authorList>
    </citation>
    <scope>NUCLEOTIDE SEQUENCE</scope>
</reference>
<proteinExistence type="predicted"/>
<evidence type="ECO:0000313" key="3">
    <source>
        <dbReference type="Proteomes" id="UP000683360"/>
    </source>
</evidence>
<feature type="compositionally biased region" description="Low complexity" evidence="1">
    <location>
        <begin position="79"/>
        <end position="153"/>
    </location>
</feature>
<evidence type="ECO:0000313" key="2">
    <source>
        <dbReference type="EMBL" id="CAG2219363.1"/>
    </source>
</evidence>
<dbReference type="Proteomes" id="UP000683360">
    <property type="component" value="Unassembled WGS sequence"/>
</dbReference>
<protein>
    <submittedName>
        <fullName evidence="2">Uncharacterized protein</fullName>
    </submittedName>
</protein>
<feature type="compositionally biased region" description="Polar residues" evidence="1">
    <location>
        <begin position="154"/>
        <end position="178"/>
    </location>
</feature>
<name>A0A8S3SMU6_MYTED</name>
<gene>
    <name evidence="2" type="ORF">MEDL_32923</name>
</gene>
<organism evidence="2 3">
    <name type="scientific">Mytilus edulis</name>
    <name type="common">Blue mussel</name>
    <dbReference type="NCBI Taxonomy" id="6550"/>
    <lineage>
        <taxon>Eukaryota</taxon>
        <taxon>Metazoa</taxon>
        <taxon>Spiralia</taxon>
        <taxon>Lophotrochozoa</taxon>
        <taxon>Mollusca</taxon>
        <taxon>Bivalvia</taxon>
        <taxon>Autobranchia</taxon>
        <taxon>Pteriomorphia</taxon>
        <taxon>Mytilida</taxon>
        <taxon>Mytiloidea</taxon>
        <taxon>Mytilidae</taxon>
        <taxon>Mytilinae</taxon>
        <taxon>Mytilus</taxon>
    </lineage>
</organism>
<comment type="caution">
    <text evidence="2">The sequence shown here is derived from an EMBL/GenBank/DDBJ whole genome shotgun (WGS) entry which is preliminary data.</text>
</comment>
<evidence type="ECO:0000256" key="1">
    <source>
        <dbReference type="SAM" id="MobiDB-lite"/>
    </source>
</evidence>
<dbReference type="AlphaFoldDB" id="A0A8S3SMU6"/>
<accession>A0A8S3SMU6</accession>
<dbReference type="EMBL" id="CAJPWZ010001629">
    <property type="protein sequence ID" value="CAG2219363.1"/>
    <property type="molecule type" value="Genomic_DNA"/>
</dbReference>